<protein>
    <submittedName>
        <fullName evidence="1">Uncharacterized protein</fullName>
    </submittedName>
</protein>
<sequence>MSSDKMKPRPGNWAVTIDFLKETTITFLSNGSDVKCELCSSFHCKSHVVFIPFMFHPPFLYLLPDIYYKLSLV</sequence>
<evidence type="ECO:0000313" key="1">
    <source>
        <dbReference type="EMBL" id="CAD7458236.1"/>
    </source>
</evidence>
<proteinExistence type="predicted"/>
<name>A0A7R9IGY0_9NEOP</name>
<gene>
    <name evidence="1" type="ORF">TTEB3V08_LOCUS6220</name>
</gene>
<dbReference type="EMBL" id="OE002148">
    <property type="protein sequence ID" value="CAD7458236.1"/>
    <property type="molecule type" value="Genomic_DNA"/>
</dbReference>
<reference evidence="1" key="1">
    <citation type="submission" date="2020-11" db="EMBL/GenBank/DDBJ databases">
        <authorList>
            <person name="Tran Van P."/>
        </authorList>
    </citation>
    <scope>NUCLEOTIDE SEQUENCE</scope>
</reference>
<dbReference type="AlphaFoldDB" id="A0A7R9IGY0"/>
<accession>A0A7R9IGY0</accession>
<organism evidence="1">
    <name type="scientific">Timema tahoe</name>
    <dbReference type="NCBI Taxonomy" id="61484"/>
    <lineage>
        <taxon>Eukaryota</taxon>
        <taxon>Metazoa</taxon>
        <taxon>Ecdysozoa</taxon>
        <taxon>Arthropoda</taxon>
        <taxon>Hexapoda</taxon>
        <taxon>Insecta</taxon>
        <taxon>Pterygota</taxon>
        <taxon>Neoptera</taxon>
        <taxon>Polyneoptera</taxon>
        <taxon>Phasmatodea</taxon>
        <taxon>Timematodea</taxon>
        <taxon>Timematoidea</taxon>
        <taxon>Timematidae</taxon>
        <taxon>Timema</taxon>
    </lineage>
</organism>